<gene>
    <name evidence="2" type="ORF">C479_07293</name>
</gene>
<proteinExistence type="predicted"/>
<name>M0BNB4_9EURY</name>
<dbReference type="AlphaFoldDB" id="M0BNB4"/>
<sequence>MGKTNPTYRNTVRAFETEWSTYHRALRRQHQDQFQQLIDQVRNFADAGGMQNHPDPMTTHLISMLLAHECRLTELEFQLENPRSGPAITD</sequence>
<dbReference type="OrthoDB" id="11496at2157"/>
<evidence type="ECO:0000313" key="3">
    <source>
        <dbReference type="Proteomes" id="UP000011560"/>
    </source>
</evidence>
<protein>
    <recommendedName>
        <fullName evidence="1">DUF8156 domain-containing protein</fullName>
    </recommendedName>
</protein>
<dbReference type="InterPro" id="IPR058469">
    <property type="entry name" value="DUF8156"/>
</dbReference>
<comment type="caution">
    <text evidence="2">The sequence shown here is derived from an EMBL/GenBank/DDBJ whole genome shotgun (WGS) entry which is preliminary data.</text>
</comment>
<dbReference type="Proteomes" id="UP000011560">
    <property type="component" value="Unassembled WGS sequence"/>
</dbReference>
<organism evidence="2 3">
    <name type="scientific">Halovivax asiaticus JCM 14624</name>
    <dbReference type="NCBI Taxonomy" id="1227490"/>
    <lineage>
        <taxon>Archaea</taxon>
        <taxon>Methanobacteriati</taxon>
        <taxon>Methanobacteriota</taxon>
        <taxon>Stenosarchaea group</taxon>
        <taxon>Halobacteria</taxon>
        <taxon>Halobacteriales</taxon>
        <taxon>Natrialbaceae</taxon>
        <taxon>Halovivax</taxon>
    </lineage>
</organism>
<accession>M0BNB4</accession>
<evidence type="ECO:0000259" key="1">
    <source>
        <dbReference type="Pfam" id="PF26485"/>
    </source>
</evidence>
<dbReference type="RefSeq" id="WP_007700134.1">
    <property type="nucleotide sequence ID" value="NZ_AOIQ01000013.1"/>
</dbReference>
<evidence type="ECO:0000313" key="2">
    <source>
        <dbReference type="EMBL" id="ELZ11094.1"/>
    </source>
</evidence>
<reference evidence="2 3" key="1">
    <citation type="journal article" date="2014" name="PLoS Genet.">
        <title>Phylogenetically driven sequencing of extremely halophilic archaea reveals strategies for static and dynamic osmo-response.</title>
        <authorList>
            <person name="Becker E.A."/>
            <person name="Seitzer P.M."/>
            <person name="Tritt A."/>
            <person name="Larsen D."/>
            <person name="Krusor M."/>
            <person name="Yao A.I."/>
            <person name="Wu D."/>
            <person name="Madern D."/>
            <person name="Eisen J.A."/>
            <person name="Darling A.E."/>
            <person name="Facciotti M.T."/>
        </authorList>
    </citation>
    <scope>NUCLEOTIDE SEQUENCE [LARGE SCALE GENOMIC DNA]</scope>
    <source>
        <strain evidence="2 3">JCM 14624</strain>
    </source>
</reference>
<dbReference type="Pfam" id="PF26485">
    <property type="entry name" value="DUF8156"/>
    <property type="match status" value="1"/>
</dbReference>
<keyword evidence="3" id="KW-1185">Reference proteome</keyword>
<dbReference type="EMBL" id="AOIQ01000013">
    <property type="protein sequence ID" value="ELZ11094.1"/>
    <property type="molecule type" value="Genomic_DNA"/>
</dbReference>
<feature type="domain" description="DUF8156" evidence="1">
    <location>
        <begin position="1"/>
        <end position="81"/>
    </location>
</feature>